<evidence type="ECO:0000313" key="4">
    <source>
        <dbReference type="Proteomes" id="UP000748067"/>
    </source>
</evidence>
<reference evidence="2 3" key="2">
    <citation type="submission" date="2016-10" db="EMBL/GenBank/DDBJ databases">
        <authorList>
            <person name="de Groot N.N."/>
        </authorList>
    </citation>
    <scope>NUCLEOTIDE SEQUENCE [LARGE SCALE GENOMIC DNA]</scope>
    <source>
        <strain evidence="2 3">BS2772</strain>
    </source>
</reference>
<accession>A0A1H0BXR0</accession>
<evidence type="ECO:0000313" key="2">
    <source>
        <dbReference type="EMBL" id="SDN50365.1"/>
    </source>
</evidence>
<dbReference type="Pfam" id="PF10109">
    <property type="entry name" value="Phage_TAC_7"/>
    <property type="match status" value="1"/>
</dbReference>
<dbReference type="OrthoDB" id="6902569at2"/>
<dbReference type="Proteomes" id="UP000182470">
    <property type="component" value="Chromosome I"/>
</dbReference>
<dbReference type="AlphaFoldDB" id="A0A1H0BXR0"/>
<protein>
    <submittedName>
        <fullName evidence="2">Phage tail assembly chaperone protein, E, or 41 or 14</fullName>
    </submittedName>
</protein>
<dbReference type="RefSeq" id="WP_083359094.1">
    <property type="nucleotide sequence ID" value="NZ_JXDI01000003.1"/>
</dbReference>
<dbReference type="EMBL" id="LT629704">
    <property type="protein sequence ID" value="SDN50365.1"/>
    <property type="molecule type" value="Genomic_DNA"/>
</dbReference>
<gene>
    <name evidence="1" type="ORF">PSAN_48800</name>
    <name evidence="2" type="ORF">SAMN04490179_4540</name>
</gene>
<name>A0A1H0BXR0_9PSED</name>
<dbReference type="InterPro" id="IPR019289">
    <property type="entry name" value="Phage_tail_E/E"/>
</dbReference>
<evidence type="ECO:0000313" key="1">
    <source>
        <dbReference type="EMBL" id="KAF2406703.1"/>
    </source>
</evidence>
<dbReference type="Proteomes" id="UP000748067">
    <property type="component" value="Unassembled WGS sequence"/>
</dbReference>
<evidence type="ECO:0000313" key="3">
    <source>
        <dbReference type="Proteomes" id="UP000182470"/>
    </source>
</evidence>
<dbReference type="EMBL" id="JXDI01000003">
    <property type="protein sequence ID" value="KAF2406703.1"/>
    <property type="molecule type" value="Genomic_DNA"/>
</dbReference>
<proteinExistence type="predicted"/>
<keyword evidence="4" id="KW-1185">Reference proteome</keyword>
<organism evidence="2 3">
    <name type="scientific">Pseudomonas antarctica</name>
    <dbReference type="NCBI Taxonomy" id="219572"/>
    <lineage>
        <taxon>Bacteria</taxon>
        <taxon>Pseudomonadati</taxon>
        <taxon>Pseudomonadota</taxon>
        <taxon>Gammaproteobacteria</taxon>
        <taxon>Pseudomonadales</taxon>
        <taxon>Pseudomonadaceae</taxon>
        <taxon>Pseudomonas</taxon>
    </lineage>
</organism>
<reference evidence="1 4" key="1">
    <citation type="submission" date="2015-01" db="EMBL/GenBank/DDBJ databases">
        <title>Genome Sequence of Pseudomonas antarctica CMS 35.</title>
        <authorList>
            <person name="Voget S."/>
            <person name="Chow J."/>
            <person name="Daniel R."/>
            <person name="Streit W."/>
        </authorList>
    </citation>
    <scope>NUCLEOTIDE SEQUENCE [LARGE SCALE GENOMIC DNA]</scope>
    <source>
        <strain evidence="1 4">CMS 35</strain>
    </source>
</reference>
<sequence>MAASLSIPLKFPFTTAAGDRLTALPVIRLKRKDIGKAQSYSKDEGVIEDFLLAKMTGMTIEDLNDLDIADSKTVTEVFRGMANGEDLAALLGRSAADGAKDAALGDSESGDAGIPALG</sequence>